<organism evidence="2 3">
    <name type="scientific">Jannaschia donghaensis</name>
    <dbReference type="NCBI Taxonomy" id="420998"/>
    <lineage>
        <taxon>Bacteria</taxon>
        <taxon>Pseudomonadati</taxon>
        <taxon>Pseudomonadota</taxon>
        <taxon>Alphaproteobacteria</taxon>
        <taxon>Rhodobacterales</taxon>
        <taxon>Roseobacteraceae</taxon>
        <taxon>Jannaschia</taxon>
    </lineage>
</organism>
<dbReference type="EMBL" id="CXSU01000011">
    <property type="protein sequence ID" value="CTQ48900.1"/>
    <property type="molecule type" value="Genomic_DNA"/>
</dbReference>
<dbReference type="AlphaFoldDB" id="A0A0M6YG23"/>
<gene>
    <name evidence="2" type="ORF">JDO7802_00908</name>
</gene>
<dbReference type="InterPro" id="IPR002575">
    <property type="entry name" value="Aminoglycoside_PTrfase"/>
</dbReference>
<dbReference type="Proteomes" id="UP000049222">
    <property type="component" value="Unassembled WGS sequence"/>
</dbReference>
<evidence type="ECO:0000313" key="3">
    <source>
        <dbReference type="Proteomes" id="UP000049222"/>
    </source>
</evidence>
<evidence type="ECO:0000259" key="1">
    <source>
        <dbReference type="Pfam" id="PF01636"/>
    </source>
</evidence>
<feature type="domain" description="Aminoglycoside phosphotransferase" evidence="1">
    <location>
        <begin position="24"/>
        <end position="247"/>
    </location>
</feature>
<name>A0A0M6YG23_9RHOB</name>
<keyword evidence="2" id="KW-0418">Kinase</keyword>
<evidence type="ECO:0000313" key="2">
    <source>
        <dbReference type="EMBL" id="CTQ48900.1"/>
    </source>
</evidence>
<protein>
    <submittedName>
        <fullName evidence="2">Putative phosphotransferase related to Ser/Thr protein kinases</fullName>
    </submittedName>
</protein>
<dbReference type="OrthoDB" id="9809275at2"/>
<keyword evidence="2" id="KW-0808">Transferase</keyword>
<dbReference type="GO" id="GO:0016301">
    <property type="term" value="F:kinase activity"/>
    <property type="evidence" value="ECO:0007669"/>
    <property type="project" value="UniProtKB-KW"/>
</dbReference>
<accession>A0A0M6YG23</accession>
<dbReference type="Gene3D" id="3.90.1200.10">
    <property type="match status" value="1"/>
</dbReference>
<reference evidence="2 3" key="1">
    <citation type="submission" date="2015-07" db="EMBL/GenBank/DDBJ databases">
        <authorList>
            <person name="Noorani M."/>
        </authorList>
    </citation>
    <scope>NUCLEOTIDE SEQUENCE [LARGE SCALE GENOMIC DNA]</scope>
    <source>
        <strain evidence="2 3">CECT 7802</strain>
    </source>
</reference>
<dbReference type="STRING" id="420998.JDO7802_00908"/>
<dbReference type="RefSeq" id="WP_055083100.1">
    <property type="nucleotide sequence ID" value="NZ_CXSU01000011.1"/>
</dbReference>
<dbReference type="SUPFAM" id="SSF56112">
    <property type="entry name" value="Protein kinase-like (PK-like)"/>
    <property type="match status" value="1"/>
</dbReference>
<sequence length="340" mass="37021">MTDRPARIDAFLHAAGWGDARRDPLAGDASLRRYIRLDKNGARAILMDAPPDTGEDIQPFIAIADWLTERGFSAPQILARDPAQGFLLLEDLGDDLLAVHAAAHPAEEPVLYAGAARMLAALQTHAPPALPSYPAQMAALTTTVFDWYAPAHRARKAELQAAMQRAIDATLTGPAVLVHRDFHAENLLWLPDRDGPARIGLLDFQDAMTGPAEYDLASLIHDPRRAVSPAAVQAATQAFLTATGADPDVTRARIAVCSVQRSLRIIGRVFTRLCLQSGRTSYLRFIPPTWQALQRELQHPALGDVRALLDELLPVPDAEWMARTQAQAGRFAGRDHADAP</sequence>
<dbReference type="InterPro" id="IPR011009">
    <property type="entry name" value="Kinase-like_dom_sf"/>
</dbReference>
<dbReference type="Gene3D" id="3.30.200.20">
    <property type="entry name" value="Phosphorylase Kinase, domain 1"/>
    <property type="match status" value="1"/>
</dbReference>
<proteinExistence type="predicted"/>
<keyword evidence="3" id="KW-1185">Reference proteome</keyword>
<dbReference type="Pfam" id="PF01636">
    <property type="entry name" value="APH"/>
    <property type="match status" value="1"/>
</dbReference>